<keyword evidence="4" id="KW-1185">Reference proteome</keyword>
<dbReference type="RefSeq" id="WP_269883188.1">
    <property type="nucleotide sequence ID" value="NZ_JAQAGZ010000013.1"/>
</dbReference>
<dbReference type="Gene3D" id="3.20.20.70">
    <property type="entry name" value="Aldolase class I"/>
    <property type="match status" value="1"/>
</dbReference>
<organism evidence="3 4">
    <name type="scientific">Paenibacillus gyeongsangnamensis</name>
    <dbReference type="NCBI Taxonomy" id="3388067"/>
    <lineage>
        <taxon>Bacteria</taxon>
        <taxon>Bacillati</taxon>
        <taxon>Bacillota</taxon>
        <taxon>Bacilli</taxon>
        <taxon>Bacillales</taxon>
        <taxon>Paenibacillaceae</taxon>
        <taxon>Paenibacillus</taxon>
    </lineage>
</organism>
<dbReference type="Pfam" id="PF03537">
    <property type="entry name" value="Glyco_hydro_114"/>
    <property type="match status" value="1"/>
</dbReference>
<name>A0ABT4QCT0_9BACL</name>
<dbReference type="Proteomes" id="UP001527882">
    <property type="component" value="Unassembled WGS sequence"/>
</dbReference>
<keyword evidence="1" id="KW-0812">Transmembrane</keyword>
<comment type="caution">
    <text evidence="3">The sequence shown here is derived from an EMBL/GenBank/DDBJ whole genome shotgun (WGS) entry which is preliminary data.</text>
</comment>
<evidence type="ECO:0000313" key="4">
    <source>
        <dbReference type="Proteomes" id="UP001527882"/>
    </source>
</evidence>
<accession>A0ABT4QCT0</accession>
<protein>
    <submittedName>
        <fullName evidence="3">Endo alpha-1,4 polygalactosaminidase</fullName>
    </submittedName>
</protein>
<reference evidence="3 4" key="1">
    <citation type="submission" date="2022-12" db="EMBL/GenBank/DDBJ databases">
        <title>Draft genome sequence of Paenibacillus sp. dW9.</title>
        <authorList>
            <person name="Choi E.-W."/>
            <person name="Kim D.-U."/>
        </authorList>
    </citation>
    <scope>NUCLEOTIDE SEQUENCE [LARGE SCALE GENOMIC DNA]</scope>
    <source>
        <strain evidence="4">dW9</strain>
    </source>
</reference>
<dbReference type="InterPro" id="IPR017853">
    <property type="entry name" value="GH"/>
</dbReference>
<evidence type="ECO:0000313" key="3">
    <source>
        <dbReference type="EMBL" id="MCZ8514664.1"/>
    </source>
</evidence>
<sequence length="277" mass="31620">MTKAGWTVIGMIMAGMAFFGVHILKIQARGALQQVKNYTIYYGSPTIDAMAKLKKTDLAVIEPQLYTKQQIEELKSAGTRTIAYISVMEAPAWNGWRSSRLQPDDYLLVHGRKVHLALWDAYVMDLRQISYRQLLLQEIKESAVDKGFDGVFLDTVGDIDEQISDASVRQSMQEAYGSWLRQVRERYVTLLLIQNRGFDSLEAAAPFIQGFLWEDWRSGWFKDAWSRIRVARLQKEQKKGLRVFAVSSNGDSNNATEARKLGFIHLDAPKGYYEQVP</sequence>
<evidence type="ECO:0000259" key="2">
    <source>
        <dbReference type="Pfam" id="PF03537"/>
    </source>
</evidence>
<proteinExistence type="predicted"/>
<evidence type="ECO:0000256" key="1">
    <source>
        <dbReference type="SAM" id="Phobius"/>
    </source>
</evidence>
<dbReference type="InterPro" id="IPR004352">
    <property type="entry name" value="GH114_TIM-barrel"/>
</dbReference>
<gene>
    <name evidence="3" type="ORF">O9H85_19990</name>
</gene>
<keyword evidence="1" id="KW-0472">Membrane</keyword>
<dbReference type="PANTHER" id="PTHR35882">
    <property type="entry name" value="PELA"/>
    <property type="match status" value="1"/>
</dbReference>
<feature type="domain" description="Glycoside-hydrolase family GH114 TIM-barrel" evidence="2">
    <location>
        <begin position="53"/>
        <end position="248"/>
    </location>
</feature>
<dbReference type="InterPro" id="IPR013785">
    <property type="entry name" value="Aldolase_TIM"/>
</dbReference>
<keyword evidence="1" id="KW-1133">Transmembrane helix</keyword>
<dbReference type="PANTHER" id="PTHR35882:SF2">
    <property type="entry name" value="PELA"/>
    <property type="match status" value="1"/>
</dbReference>
<dbReference type="EMBL" id="JAQAGZ010000013">
    <property type="protein sequence ID" value="MCZ8514664.1"/>
    <property type="molecule type" value="Genomic_DNA"/>
</dbReference>
<dbReference type="SUPFAM" id="SSF51445">
    <property type="entry name" value="(Trans)glycosidases"/>
    <property type="match status" value="1"/>
</dbReference>
<feature type="transmembrane region" description="Helical" evidence="1">
    <location>
        <begin position="6"/>
        <end position="24"/>
    </location>
</feature>